<dbReference type="Proteomes" id="UP000298663">
    <property type="component" value="Unassembled WGS sequence"/>
</dbReference>
<sequence length="97" mass="11453">MQLYQGFRHVLHRSPIPKDLAQKHSSTSPKHSVLLKPSLDSSRTWQKLLKLTSRYLSHTFAFLRVSSRVWEPNLELWVVLERSNYDMRTIGHVCYAF</sequence>
<organism evidence="1 2">
    <name type="scientific">Steinernema carpocapsae</name>
    <name type="common">Entomopathogenic nematode</name>
    <dbReference type="NCBI Taxonomy" id="34508"/>
    <lineage>
        <taxon>Eukaryota</taxon>
        <taxon>Metazoa</taxon>
        <taxon>Ecdysozoa</taxon>
        <taxon>Nematoda</taxon>
        <taxon>Chromadorea</taxon>
        <taxon>Rhabditida</taxon>
        <taxon>Tylenchina</taxon>
        <taxon>Panagrolaimomorpha</taxon>
        <taxon>Strongyloidoidea</taxon>
        <taxon>Steinernematidae</taxon>
        <taxon>Steinernema</taxon>
    </lineage>
</organism>
<evidence type="ECO:0000313" key="1">
    <source>
        <dbReference type="EMBL" id="TKR70272.1"/>
    </source>
</evidence>
<evidence type="ECO:0000313" key="2">
    <source>
        <dbReference type="Proteomes" id="UP000298663"/>
    </source>
</evidence>
<dbReference type="EMBL" id="AZBU02000007">
    <property type="protein sequence ID" value="TKR70272.1"/>
    <property type="molecule type" value="Genomic_DNA"/>
</dbReference>
<accession>A0A4U5MLR2</accession>
<gene>
    <name evidence="1" type="ORF">L596_022316</name>
</gene>
<proteinExistence type="predicted"/>
<reference evidence="1 2" key="2">
    <citation type="journal article" date="2019" name="G3 (Bethesda)">
        <title>Hybrid Assembly of the Genome of the Entomopathogenic Nematode Steinernema carpocapsae Identifies the X-Chromosome.</title>
        <authorList>
            <person name="Serra L."/>
            <person name="Macchietto M."/>
            <person name="Macias-Munoz A."/>
            <person name="McGill C.J."/>
            <person name="Rodriguez I.M."/>
            <person name="Rodriguez B."/>
            <person name="Murad R."/>
            <person name="Mortazavi A."/>
        </authorList>
    </citation>
    <scope>NUCLEOTIDE SEQUENCE [LARGE SCALE GENOMIC DNA]</scope>
    <source>
        <strain evidence="1 2">ALL</strain>
    </source>
</reference>
<protein>
    <submittedName>
        <fullName evidence="1">Uncharacterized protein</fullName>
    </submittedName>
</protein>
<dbReference type="AlphaFoldDB" id="A0A4U5MLR2"/>
<name>A0A4U5MLR2_STECR</name>
<reference evidence="1 2" key="1">
    <citation type="journal article" date="2015" name="Genome Biol.">
        <title>Comparative genomics of Steinernema reveals deeply conserved gene regulatory networks.</title>
        <authorList>
            <person name="Dillman A.R."/>
            <person name="Macchietto M."/>
            <person name="Porter C.F."/>
            <person name="Rogers A."/>
            <person name="Williams B."/>
            <person name="Antoshechkin I."/>
            <person name="Lee M.M."/>
            <person name="Goodwin Z."/>
            <person name="Lu X."/>
            <person name="Lewis E.E."/>
            <person name="Goodrich-Blair H."/>
            <person name="Stock S.P."/>
            <person name="Adams B.J."/>
            <person name="Sternberg P.W."/>
            <person name="Mortazavi A."/>
        </authorList>
    </citation>
    <scope>NUCLEOTIDE SEQUENCE [LARGE SCALE GENOMIC DNA]</scope>
    <source>
        <strain evidence="1 2">ALL</strain>
    </source>
</reference>
<keyword evidence="2" id="KW-1185">Reference proteome</keyword>
<comment type="caution">
    <text evidence="1">The sequence shown here is derived from an EMBL/GenBank/DDBJ whole genome shotgun (WGS) entry which is preliminary data.</text>
</comment>